<keyword evidence="2" id="KW-1185">Reference proteome</keyword>
<keyword evidence="1" id="KW-0167">Capsid protein</keyword>
<reference evidence="2" key="1">
    <citation type="submission" date="2013-09" db="EMBL/GenBank/DDBJ databases">
        <title>Corchorus olitorius genome sequencing.</title>
        <authorList>
            <person name="Alam M."/>
            <person name="Haque M.S."/>
            <person name="Islam M.S."/>
            <person name="Emdad E.M."/>
            <person name="Islam M.M."/>
            <person name="Ahmed B."/>
            <person name="Halim A."/>
            <person name="Hossen Q.M.M."/>
            <person name="Hossain M.Z."/>
            <person name="Ahmed R."/>
            <person name="Khan M.M."/>
            <person name="Islam R."/>
            <person name="Rashid M.M."/>
            <person name="Khan S.A."/>
            <person name="Rahman M.S."/>
            <person name="Alam M."/>
            <person name="Yahiya A.S."/>
            <person name="Khan M.S."/>
            <person name="Azam M.S."/>
            <person name="Haque T."/>
            <person name="Lashkar M.Z.H."/>
            <person name="Akhand A.I."/>
            <person name="Morshed G."/>
            <person name="Roy S."/>
            <person name="Uddin K.S."/>
            <person name="Rabeya T."/>
            <person name="Hossain A.S."/>
            <person name="Chowdhury A."/>
            <person name="Snigdha A.R."/>
            <person name="Mortoza M.S."/>
            <person name="Matin S.A."/>
            <person name="Hoque S.M.E."/>
            <person name="Islam M.K."/>
            <person name="Roy D.K."/>
            <person name="Haider R."/>
            <person name="Moosa M.M."/>
            <person name="Elias S.M."/>
            <person name="Hasan A.M."/>
            <person name="Jahan S."/>
            <person name="Shafiuddin M."/>
            <person name="Mahmood N."/>
            <person name="Shommy N.S."/>
        </authorList>
    </citation>
    <scope>NUCLEOTIDE SEQUENCE [LARGE SCALE GENOMIC DNA]</scope>
    <source>
        <strain evidence="2">cv. O-4</strain>
    </source>
</reference>
<organism evidence="1 2">
    <name type="scientific">Corchorus olitorius</name>
    <dbReference type="NCBI Taxonomy" id="93759"/>
    <lineage>
        <taxon>Eukaryota</taxon>
        <taxon>Viridiplantae</taxon>
        <taxon>Streptophyta</taxon>
        <taxon>Embryophyta</taxon>
        <taxon>Tracheophyta</taxon>
        <taxon>Spermatophyta</taxon>
        <taxon>Magnoliopsida</taxon>
        <taxon>eudicotyledons</taxon>
        <taxon>Gunneridae</taxon>
        <taxon>Pentapetalae</taxon>
        <taxon>rosids</taxon>
        <taxon>malvids</taxon>
        <taxon>Malvales</taxon>
        <taxon>Malvaceae</taxon>
        <taxon>Grewioideae</taxon>
        <taxon>Apeibeae</taxon>
        <taxon>Corchorus</taxon>
    </lineage>
</organism>
<comment type="caution">
    <text evidence="1">The sequence shown here is derived from an EMBL/GenBank/DDBJ whole genome shotgun (WGS) entry which is preliminary data.</text>
</comment>
<accession>A0A1R3GE43</accession>
<evidence type="ECO:0000313" key="2">
    <source>
        <dbReference type="Proteomes" id="UP000187203"/>
    </source>
</evidence>
<dbReference type="EMBL" id="AWUE01022781">
    <property type="protein sequence ID" value="OMO56270.1"/>
    <property type="molecule type" value="Genomic_DNA"/>
</dbReference>
<dbReference type="Proteomes" id="UP000187203">
    <property type="component" value="Unassembled WGS sequence"/>
</dbReference>
<dbReference type="OrthoDB" id="1573354at2759"/>
<sequence length="288" mass="32359">MADTAKFPNGKVTNEEEFINETRDKLVAVGVPRAIFDPAVYFTYGCTTSYLAKILRPLKSIEGAAKLERVLQIGITNSYFSTIPEMEPPQFYEFLEFLRTKDGQTALSDDAKLDRLEKRGSGSITAVEVGWRELFDAQRSDYNAEVGKIRTYYEDRIAGLEHQLHQTRATMTEALEAAKTRFYPAGFYECITDSDVNRGCWNAYLAECWRLNKIAVPLSEQAQNLAVEAFGDGVRKRHILNFLEIGNGKQQLGMYIDNKVASLIEAGDPQAAKRFLGLLVFVGVQRTA</sequence>
<name>A0A1R3GE43_9ROSI</name>
<gene>
    <name evidence="1" type="ORF">COLO4_35701</name>
</gene>
<evidence type="ECO:0000313" key="1">
    <source>
        <dbReference type="EMBL" id="OMO56270.1"/>
    </source>
</evidence>
<dbReference type="AlphaFoldDB" id="A0A1R3GE43"/>
<proteinExistence type="predicted"/>
<protein>
    <submittedName>
        <fullName evidence="1">Coat protein p42</fullName>
    </submittedName>
</protein>
<keyword evidence="1" id="KW-0946">Virion</keyword>